<feature type="compositionally biased region" description="Low complexity" evidence="1">
    <location>
        <begin position="105"/>
        <end position="120"/>
    </location>
</feature>
<protein>
    <recommendedName>
        <fullName evidence="4">Ubiquitinyl hydrolase 1</fullName>
    </recommendedName>
</protein>
<dbReference type="Proteomes" id="UP001189429">
    <property type="component" value="Unassembled WGS sequence"/>
</dbReference>
<dbReference type="EMBL" id="CAUYUJ010016367">
    <property type="protein sequence ID" value="CAK0864454.1"/>
    <property type="molecule type" value="Genomic_DNA"/>
</dbReference>
<dbReference type="InterPro" id="IPR029071">
    <property type="entry name" value="Ubiquitin-like_domsf"/>
</dbReference>
<evidence type="ECO:0000313" key="2">
    <source>
        <dbReference type="EMBL" id="CAK0864454.1"/>
    </source>
</evidence>
<sequence>GKTAAVVSTGPPAESRLGAMNTPQDSMNLRVKRRGTTAFVLCYPEQPVLEVKEKIGKMFDREVNTFRLLHKDPWRDRPRSARSRYRRTTWCTWCSRRGPGAGRTWSSTTWTACTSTTRPSPGRRREASRRARRPDLHRRKGNSGSAFPHLPLITASSCAAPMASRRPPKRHLRHG</sequence>
<name>A0ABN9UWY9_9DINO</name>
<feature type="compositionally biased region" description="Basic residues" evidence="1">
    <location>
        <begin position="130"/>
        <end position="141"/>
    </location>
</feature>
<organism evidence="2 3">
    <name type="scientific">Prorocentrum cordatum</name>
    <dbReference type="NCBI Taxonomy" id="2364126"/>
    <lineage>
        <taxon>Eukaryota</taxon>
        <taxon>Sar</taxon>
        <taxon>Alveolata</taxon>
        <taxon>Dinophyceae</taxon>
        <taxon>Prorocentrales</taxon>
        <taxon>Prorocentraceae</taxon>
        <taxon>Prorocentrum</taxon>
    </lineage>
</organism>
<feature type="non-terminal residue" evidence="2">
    <location>
        <position position="1"/>
    </location>
</feature>
<dbReference type="SUPFAM" id="SSF54236">
    <property type="entry name" value="Ubiquitin-like"/>
    <property type="match status" value="1"/>
</dbReference>
<gene>
    <name evidence="2" type="ORF">PCOR1329_LOCUS52347</name>
</gene>
<evidence type="ECO:0000256" key="1">
    <source>
        <dbReference type="SAM" id="MobiDB-lite"/>
    </source>
</evidence>
<feature type="region of interest" description="Disordered" evidence="1">
    <location>
        <begin position="105"/>
        <end position="152"/>
    </location>
</feature>
<keyword evidence="3" id="KW-1185">Reference proteome</keyword>
<proteinExistence type="predicted"/>
<evidence type="ECO:0008006" key="4">
    <source>
        <dbReference type="Google" id="ProtNLM"/>
    </source>
</evidence>
<reference evidence="2" key="1">
    <citation type="submission" date="2023-10" db="EMBL/GenBank/DDBJ databases">
        <authorList>
            <person name="Chen Y."/>
            <person name="Shah S."/>
            <person name="Dougan E. K."/>
            <person name="Thang M."/>
            <person name="Chan C."/>
        </authorList>
    </citation>
    <scope>NUCLEOTIDE SEQUENCE [LARGE SCALE GENOMIC DNA]</scope>
</reference>
<comment type="caution">
    <text evidence="2">The sequence shown here is derived from an EMBL/GenBank/DDBJ whole genome shotgun (WGS) entry which is preliminary data.</text>
</comment>
<evidence type="ECO:0000313" key="3">
    <source>
        <dbReference type="Proteomes" id="UP001189429"/>
    </source>
</evidence>
<accession>A0ABN9UWY9</accession>